<organism evidence="2 3">
    <name type="scientific">Shewanella holmiensis</name>
    <dbReference type="NCBI Taxonomy" id="2952222"/>
    <lineage>
        <taxon>Bacteria</taxon>
        <taxon>Pseudomonadati</taxon>
        <taxon>Pseudomonadota</taxon>
        <taxon>Gammaproteobacteria</taxon>
        <taxon>Alteromonadales</taxon>
        <taxon>Shewanellaceae</taxon>
        <taxon>Shewanella</taxon>
    </lineage>
</organism>
<feature type="chain" id="PRO_5040867156" evidence="1">
    <location>
        <begin position="27"/>
        <end position="191"/>
    </location>
</feature>
<evidence type="ECO:0000313" key="3">
    <source>
        <dbReference type="Proteomes" id="UP001155546"/>
    </source>
</evidence>
<keyword evidence="3" id="KW-1185">Reference proteome</keyword>
<dbReference type="AlphaFoldDB" id="A0A9X2WPL7"/>
<dbReference type="Proteomes" id="UP001155546">
    <property type="component" value="Unassembled WGS sequence"/>
</dbReference>
<dbReference type="EMBL" id="JAMTCD010000021">
    <property type="protein sequence ID" value="MCT7943028.1"/>
    <property type="molecule type" value="Genomic_DNA"/>
</dbReference>
<reference evidence="2" key="1">
    <citation type="journal article" date="2023" name="Int. J. Syst. Evol. Microbiol.">
        <title>&lt;i&gt;Shewanella septentrionalis&lt;/i&gt; sp. nov. and &lt;i&gt;Shewanella holmiensis&lt;/i&gt; sp. nov., isolated from Baltic Sea water and sediments.</title>
        <authorList>
            <person name="Martin-Rodriguez A.J."/>
            <person name="Thorell K."/>
            <person name="Joffre E."/>
            <person name="Jensie-Markopoulos S."/>
            <person name="Moore E.R.B."/>
            <person name="Sjoling A."/>
        </authorList>
    </citation>
    <scope>NUCLEOTIDE SEQUENCE</scope>
    <source>
        <strain evidence="2">SP1S2-7</strain>
    </source>
</reference>
<comment type="caution">
    <text evidence="2">The sequence shown here is derived from an EMBL/GenBank/DDBJ whole genome shotgun (WGS) entry which is preliminary data.</text>
</comment>
<dbReference type="SUPFAM" id="SSF54427">
    <property type="entry name" value="NTF2-like"/>
    <property type="match status" value="1"/>
</dbReference>
<protein>
    <submittedName>
        <fullName evidence="2">DUF4440 domain-containing protein</fullName>
    </submittedName>
</protein>
<name>A0A9X2WPL7_9GAMM</name>
<keyword evidence="1" id="KW-0732">Signal</keyword>
<dbReference type="RefSeq" id="WP_261299376.1">
    <property type="nucleotide sequence ID" value="NZ_JAMTCD010000021.1"/>
</dbReference>
<dbReference type="Gene3D" id="3.10.450.50">
    <property type="match status" value="1"/>
</dbReference>
<evidence type="ECO:0000313" key="2">
    <source>
        <dbReference type="EMBL" id="MCT7943028.1"/>
    </source>
</evidence>
<sequence length="191" mass="22164">MNFFKLSFIPVLLGLLIVASVSPCYGNTQVDNDKLNQNYQFIAQGFEKLNMDIVNNIYVDDAVYISETQDKGIVFGREKIIYLYQKFFNKIRHKQAKIEIDFRVVMRQFSDNQSTDVGYYLVKFHPGDDSGEPVSEFAGKFVTVSTRTSKGEWKISVDSNTRSKPEFYYSAKPMPNWYYGRQFIQHSTPQP</sequence>
<dbReference type="InterPro" id="IPR032710">
    <property type="entry name" value="NTF2-like_dom_sf"/>
</dbReference>
<evidence type="ECO:0000256" key="1">
    <source>
        <dbReference type="SAM" id="SignalP"/>
    </source>
</evidence>
<gene>
    <name evidence="2" type="ORF">NE535_14715</name>
</gene>
<proteinExistence type="predicted"/>
<feature type="signal peptide" evidence="1">
    <location>
        <begin position="1"/>
        <end position="26"/>
    </location>
</feature>
<accession>A0A9X2WPL7</accession>